<feature type="region of interest" description="Disordered" evidence="1">
    <location>
        <begin position="220"/>
        <end position="256"/>
    </location>
</feature>
<feature type="transmembrane region" description="Helical" evidence="2">
    <location>
        <begin position="12"/>
        <end position="37"/>
    </location>
</feature>
<protein>
    <submittedName>
        <fullName evidence="3">CmpX</fullName>
    </submittedName>
</protein>
<evidence type="ECO:0000313" key="3">
    <source>
        <dbReference type="EMBL" id="KJK53451.1"/>
    </source>
</evidence>
<dbReference type="PATRIC" id="fig|68170.10.peg.32"/>
<evidence type="ECO:0000256" key="1">
    <source>
        <dbReference type="SAM" id="MobiDB-lite"/>
    </source>
</evidence>
<feature type="transmembrane region" description="Helical" evidence="2">
    <location>
        <begin position="76"/>
        <end position="97"/>
    </location>
</feature>
<keyword evidence="2" id="KW-0472">Membrane</keyword>
<accession>A0A0F0HF34</accession>
<keyword evidence="2" id="KW-0812">Transmembrane</keyword>
<name>A0A0F0HF34_LENAE</name>
<evidence type="ECO:0000256" key="2">
    <source>
        <dbReference type="SAM" id="Phobius"/>
    </source>
</evidence>
<dbReference type="OrthoDB" id="5184470at2"/>
<feature type="transmembrane region" description="Helical" evidence="2">
    <location>
        <begin position="150"/>
        <end position="175"/>
    </location>
</feature>
<dbReference type="RefSeq" id="WP_045309242.1">
    <property type="nucleotide sequence ID" value="NZ_JYJG01000001.1"/>
</dbReference>
<sequence length="256" mass="26965">MGSQITEGLGQAWAMVATFVPKLLGFLLVLVIGWFIAKALAKGVQFLLKRVGFEKLVDRSGLNNAMRQSPMDASGLIAKIVYYFVLLIALQLAFGVFGASNPVSTLLNEVIAYLPRIVVAMVLVIVASAIGTALKGLVTGALGQRSYTKILGNITYGFVMALGVIAALNQLGIAISVTMPVLIAVLATVAGVIIIGVGGGLVRPMQARWEGWLNRMQEEANVQSPMPRASQEMPANVGGRMGDAPTPPSGMPMGEK</sequence>
<feature type="transmembrane region" description="Helical" evidence="2">
    <location>
        <begin position="117"/>
        <end position="138"/>
    </location>
</feature>
<dbReference type="GO" id="GO:0008381">
    <property type="term" value="F:mechanosensitive monoatomic ion channel activity"/>
    <property type="evidence" value="ECO:0007669"/>
    <property type="project" value="InterPro"/>
</dbReference>
<dbReference type="PANTHER" id="PTHR30221:SF1">
    <property type="entry name" value="SMALL-CONDUCTANCE MECHANOSENSITIVE CHANNEL"/>
    <property type="match status" value="1"/>
</dbReference>
<organism evidence="3 4">
    <name type="scientific">Lentzea aerocolonigenes</name>
    <name type="common">Lechevalieria aerocolonigenes</name>
    <name type="synonym">Saccharothrix aerocolonigenes</name>
    <dbReference type="NCBI Taxonomy" id="68170"/>
    <lineage>
        <taxon>Bacteria</taxon>
        <taxon>Bacillati</taxon>
        <taxon>Actinomycetota</taxon>
        <taxon>Actinomycetes</taxon>
        <taxon>Pseudonocardiales</taxon>
        <taxon>Pseudonocardiaceae</taxon>
        <taxon>Lentzea</taxon>
    </lineage>
</organism>
<evidence type="ECO:0000313" key="4">
    <source>
        <dbReference type="Proteomes" id="UP000033393"/>
    </source>
</evidence>
<keyword evidence="2" id="KW-1133">Transmembrane helix</keyword>
<proteinExistence type="predicted"/>
<dbReference type="InterPro" id="IPR045275">
    <property type="entry name" value="MscS_archaea/bacteria_type"/>
</dbReference>
<dbReference type="Proteomes" id="UP000033393">
    <property type="component" value="Unassembled WGS sequence"/>
</dbReference>
<keyword evidence="4" id="KW-1185">Reference proteome</keyword>
<dbReference type="PANTHER" id="PTHR30221">
    <property type="entry name" value="SMALL-CONDUCTANCE MECHANOSENSITIVE CHANNEL"/>
    <property type="match status" value="1"/>
</dbReference>
<dbReference type="Pfam" id="PF05552">
    <property type="entry name" value="MS_channel_1st_1"/>
    <property type="match status" value="2"/>
</dbReference>
<dbReference type="STRING" id="68170.GCA_000974445_08073"/>
<dbReference type="EMBL" id="JYJG01000001">
    <property type="protein sequence ID" value="KJK53451.1"/>
    <property type="molecule type" value="Genomic_DNA"/>
</dbReference>
<comment type="caution">
    <text evidence="3">The sequence shown here is derived from an EMBL/GenBank/DDBJ whole genome shotgun (WGS) entry which is preliminary data.</text>
</comment>
<dbReference type="Gene3D" id="1.10.287.1260">
    <property type="match status" value="1"/>
</dbReference>
<dbReference type="AlphaFoldDB" id="A0A0F0HF34"/>
<dbReference type="InterPro" id="IPR008910">
    <property type="entry name" value="MSC_TM_helix"/>
</dbReference>
<dbReference type="eggNOG" id="COG0668">
    <property type="taxonomic scope" value="Bacteria"/>
</dbReference>
<gene>
    <name evidence="3" type="ORF">UK23_00155</name>
</gene>
<feature type="transmembrane region" description="Helical" evidence="2">
    <location>
        <begin position="181"/>
        <end position="202"/>
    </location>
</feature>
<reference evidence="3 4" key="1">
    <citation type="submission" date="2015-02" db="EMBL/GenBank/DDBJ databases">
        <authorList>
            <person name="Ju K.-S."/>
            <person name="Doroghazi J.R."/>
            <person name="Metcalf W."/>
        </authorList>
    </citation>
    <scope>NUCLEOTIDE SEQUENCE [LARGE SCALE GENOMIC DNA]</scope>
    <source>
        <strain evidence="3 4">NRRL B-16140</strain>
    </source>
</reference>